<dbReference type="Proteomes" id="UP001165396">
    <property type="component" value="Unassembled WGS sequence"/>
</dbReference>
<dbReference type="EMBL" id="JANKJG010000005">
    <property type="protein sequence ID" value="MCR8826695.1"/>
    <property type="molecule type" value="Genomic_DNA"/>
</dbReference>
<dbReference type="InterPro" id="IPR044651">
    <property type="entry name" value="OTSB-like"/>
</dbReference>
<gene>
    <name evidence="5" type="primary">otsB</name>
    <name evidence="5" type="ORF">NTA49_09115</name>
</gene>
<sequence length="242" mass="25513">MPDRSTPPVITCSDHAFFLDLDGTLAEIVARPEQAMIADTMKDLIRRLSVQTNGAVAVVSGRSLDDIDRLISPLELPAAGSHGQELRGGGADAVAPSGEIAPDVVHIIAEFATQRGLLAEQKPGSVALHYRSAPEYEAECKALIDGLVSGDDRYRAVHGKMVSELAQRACDKGTAIAAFAKTAPFAGRTPVMVGDDVTDEDGFRMAQSLGGIGIKIGEGATDASHRLPSIPAFAEWLADILR</sequence>
<evidence type="ECO:0000313" key="5">
    <source>
        <dbReference type="EMBL" id="MCR8826695.1"/>
    </source>
</evidence>
<evidence type="ECO:0000256" key="1">
    <source>
        <dbReference type="ARBA" id="ARBA00005199"/>
    </source>
</evidence>
<dbReference type="PANTHER" id="PTHR43768">
    <property type="entry name" value="TREHALOSE 6-PHOSPHATE PHOSPHATASE"/>
    <property type="match status" value="1"/>
</dbReference>
<dbReference type="Gene3D" id="3.30.70.1020">
    <property type="entry name" value="Trehalose-6-phosphate phosphatase related protein, domain 2"/>
    <property type="match status" value="1"/>
</dbReference>
<evidence type="ECO:0000256" key="4">
    <source>
        <dbReference type="RuleBase" id="RU361117"/>
    </source>
</evidence>
<dbReference type="InterPro" id="IPR006379">
    <property type="entry name" value="HAD-SF_hydro_IIB"/>
</dbReference>
<comment type="pathway">
    <text evidence="1 4">Glycan biosynthesis; trehalose biosynthesis.</text>
</comment>
<dbReference type="GO" id="GO:0004805">
    <property type="term" value="F:trehalose-phosphatase activity"/>
    <property type="evidence" value="ECO:0007669"/>
    <property type="project" value="UniProtKB-EC"/>
</dbReference>
<comment type="cofactor">
    <cofactor evidence="4">
        <name>Mg(2+)</name>
        <dbReference type="ChEBI" id="CHEBI:18420"/>
    </cofactor>
</comment>
<dbReference type="InterPro" id="IPR023214">
    <property type="entry name" value="HAD_sf"/>
</dbReference>
<comment type="function">
    <text evidence="4">Removes the phosphate from trehalose 6-phosphate to produce free trehalose.</text>
</comment>
<dbReference type="Gene3D" id="3.40.50.1000">
    <property type="entry name" value="HAD superfamily/HAD-like"/>
    <property type="match status" value="1"/>
</dbReference>
<reference evidence="5" key="1">
    <citation type="submission" date="2022-07" db="EMBL/GenBank/DDBJ databases">
        <title>Pseudosulfitobacter sp. strain AP-MA-4, whole genome sequence.</title>
        <authorList>
            <person name="Jiang Y."/>
        </authorList>
    </citation>
    <scope>NUCLEOTIDE SEQUENCE</scope>
    <source>
        <strain evidence="5">AP-MA-4</strain>
    </source>
</reference>
<evidence type="ECO:0000256" key="2">
    <source>
        <dbReference type="ARBA" id="ARBA00008770"/>
    </source>
</evidence>
<dbReference type="EC" id="3.1.3.12" evidence="4"/>
<dbReference type="NCBIfam" id="TIGR01484">
    <property type="entry name" value="HAD-SF-IIB"/>
    <property type="match status" value="1"/>
</dbReference>
<comment type="similarity">
    <text evidence="2 4">Belongs to the trehalose phosphatase family.</text>
</comment>
<comment type="catalytic activity">
    <reaction evidence="4">
        <text>alpha,alpha-trehalose 6-phosphate + H2O = alpha,alpha-trehalose + phosphate</text>
        <dbReference type="Rhea" id="RHEA:23420"/>
        <dbReference type="ChEBI" id="CHEBI:15377"/>
        <dbReference type="ChEBI" id="CHEBI:16551"/>
        <dbReference type="ChEBI" id="CHEBI:43474"/>
        <dbReference type="ChEBI" id="CHEBI:58429"/>
        <dbReference type="EC" id="3.1.3.12"/>
    </reaction>
</comment>
<dbReference type="NCBIfam" id="TIGR00685">
    <property type="entry name" value="T6PP"/>
    <property type="match status" value="1"/>
</dbReference>
<keyword evidence="4" id="KW-0460">Magnesium</keyword>
<evidence type="ECO:0000256" key="3">
    <source>
        <dbReference type="ARBA" id="ARBA00022801"/>
    </source>
</evidence>
<dbReference type="InterPro" id="IPR003337">
    <property type="entry name" value="Trehalose_PPase"/>
</dbReference>
<dbReference type="InterPro" id="IPR036412">
    <property type="entry name" value="HAD-like_sf"/>
</dbReference>
<evidence type="ECO:0000313" key="6">
    <source>
        <dbReference type="Proteomes" id="UP001165396"/>
    </source>
</evidence>
<comment type="caution">
    <text evidence="5">The sequence shown here is derived from an EMBL/GenBank/DDBJ whole genome shotgun (WGS) entry which is preliminary data.</text>
</comment>
<organism evidence="5 6">
    <name type="scientific">Pseudosulfitobacter koreensis</name>
    <dbReference type="NCBI Taxonomy" id="2968472"/>
    <lineage>
        <taxon>Bacteria</taxon>
        <taxon>Pseudomonadati</taxon>
        <taxon>Pseudomonadota</taxon>
        <taxon>Alphaproteobacteria</taxon>
        <taxon>Rhodobacterales</taxon>
        <taxon>Roseobacteraceae</taxon>
        <taxon>Pseudosulfitobacter</taxon>
    </lineage>
</organism>
<keyword evidence="6" id="KW-1185">Reference proteome</keyword>
<protein>
    <recommendedName>
        <fullName evidence="4">Trehalose 6-phosphate phosphatase</fullName>
        <ecNumber evidence="4">3.1.3.12</ecNumber>
    </recommendedName>
</protein>
<dbReference type="RefSeq" id="WP_258294414.1">
    <property type="nucleotide sequence ID" value="NZ_JANKJG010000005.1"/>
</dbReference>
<dbReference type="Pfam" id="PF02358">
    <property type="entry name" value="Trehalose_PPase"/>
    <property type="match status" value="1"/>
</dbReference>
<accession>A0ABT1Z0N1</accession>
<name>A0ABT1Z0N1_9RHOB</name>
<proteinExistence type="inferred from homology"/>
<keyword evidence="4" id="KW-0479">Metal-binding</keyword>
<keyword evidence="3 4" id="KW-0378">Hydrolase</keyword>
<dbReference type="SUPFAM" id="SSF56784">
    <property type="entry name" value="HAD-like"/>
    <property type="match status" value="1"/>
</dbReference>
<dbReference type="PANTHER" id="PTHR43768:SF3">
    <property type="entry name" value="TREHALOSE 6-PHOSPHATE PHOSPHATASE"/>
    <property type="match status" value="1"/>
</dbReference>